<evidence type="ECO:0000313" key="3">
    <source>
        <dbReference type="Proteomes" id="UP000008457"/>
    </source>
</evidence>
<dbReference type="HOGENOM" id="CLU_033536_6_0_9"/>
<reference evidence="2 3" key="2">
    <citation type="journal article" date="2011" name="Stand. Genomic Sci.">
        <title>Complete genome sequence of Mahella australiensis type strain (50-1 BON).</title>
        <authorList>
            <person name="Sikorski J."/>
            <person name="Teshima H."/>
            <person name="Nolan M."/>
            <person name="Lucas S."/>
            <person name="Hammon N."/>
            <person name="Deshpande S."/>
            <person name="Cheng J.F."/>
            <person name="Pitluck S."/>
            <person name="Liolios K."/>
            <person name="Pagani I."/>
            <person name="Ivanova N."/>
            <person name="Huntemann M."/>
            <person name="Mavromatis K."/>
            <person name="Ovchinikova G."/>
            <person name="Pati A."/>
            <person name="Tapia R."/>
            <person name="Han C."/>
            <person name="Goodwin L."/>
            <person name="Chen A."/>
            <person name="Palaniappan K."/>
            <person name="Land M."/>
            <person name="Hauser L."/>
            <person name="Ngatchou-Djao O.D."/>
            <person name="Rohde M."/>
            <person name="Pukall R."/>
            <person name="Spring S."/>
            <person name="Abt B."/>
            <person name="Goker M."/>
            <person name="Detter J.C."/>
            <person name="Woyke T."/>
            <person name="Bristow J."/>
            <person name="Markowitz V."/>
            <person name="Hugenholtz P."/>
            <person name="Eisen J.A."/>
            <person name="Kyrpides N.C."/>
            <person name="Klenk H.P."/>
            <person name="Lapidus A."/>
        </authorList>
    </citation>
    <scope>NUCLEOTIDE SEQUENCE [LARGE SCALE GENOMIC DNA]</scope>
    <source>
        <strain evidence="3">DSM 15567 / CIP 107919 / 50-1 BON</strain>
    </source>
</reference>
<dbReference type="InterPro" id="IPR029044">
    <property type="entry name" value="Nucleotide-diphossugar_trans"/>
</dbReference>
<dbReference type="SUPFAM" id="SSF53448">
    <property type="entry name" value="Nucleotide-diphospho-sugar transferases"/>
    <property type="match status" value="1"/>
</dbReference>
<dbReference type="Proteomes" id="UP000008457">
    <property type="component" value="Chromosome"/>
</dbReference>
<feature type="domain" description="Glycosyltransferase 2-like" evidence="1">
    <location>
        <begin position="10"/>
        <end position="119"/>
    </location>
</feature>
<sequence>MNADDPSLAVLIPAYNEADVIADTIAAAKEIHHVSQIIVIDDGSVDDTGKKAVMAGAKVIRFKHNMGKGAALREGYAYVDQADIVLFLDADTGNTAKQASLLIQPLLEDRADVTIARFVCNETYKMHGGFGIVKGIAHWGIKVLTGQRLESVLSGQRAFKKAVLDKIGIRYNGYGIELGMSADILRAGYRVMEIDVAMVHRYSGRDVKGFIHRFRQFIDILMAILAVSLSRRRRSTWYI</sequence>
<dbReference type="AlphaFoldDB" id="F3ZXY0"/>
<dbReference type="STRING" id="697281.Mahau_1458"/>
<dbReference type="EMBL" id="CP002360">
    <property type="protein sequence ID" value="AEE96650.1"/>
    <property type="molecule type" value="Genomic_DNA"/>
</dbReference>
<keyword evidence="3" id="KW-1185">Reference proteome</keyword>
<evidence type="ECO:0000259" key="1">
    <source>
        <dbReference type="Pfam" id="PF00535"/>
    </source>
</evidence>
<keyword evidence="2" id="KW-0808">Transferase</keyword>
<name>F3ZXY0_MAHA5</name>
<organism evidence="2 3">
    <name type="scientific">Mahella australiensis (strain DSM 15567 / CIP 107919 / 50-1 BON)</name>
    <dbReference type="NCBI Taxonomy" id="697281"/>
    <lineage>
        <taxon>Bacteria</taxon>
        <taxon>Bacillati</taxon>
        <taxon>Bacillota</taxon>
        <taxon>Clostridia</taxon>
        <taxon>Thermoanaerobacterales</taxon>
        <taxon>Thermoanaerobacterales Family IV. Incertae Sedis</taxon>
        <taxon>Mahella</taxon>
    </lineage>
</organism>
<dbReference type="CDD" id="cd04179">
    <property type="entry name" value="DPM_DPG-synthase_like"/>
    <property type="match status" value="1"/>
</dbReference>
<dbReference type="PANTHER" id="PTHR48090:SF7">
    <property type="entry name" value="RFBJ PROTEIN"/>
    <property type="match status" value="1"/>
</dbReference>
<proteinExistence type="predicted"/>
<dbReference type="RefSeq" id="WP_013781079.1">
    <property type="nucleotide sequence ID" value="NC_015520.1"/>
</dbReference>
<dbReference type="eggNOG" id="COG1215">
    <property type="taxonomic scope" value="Bacteria"/>
</dbReference>
<reference evidence="3" key="1">
    <citation type="submission" date="2010-11" db="EMBL/GenBank/DDBJ databases">
        <title>The complete genome of Mahella australiensis DSM 15567.</title>
        <authorList>
            <consortium name="US DOE Joint Genome Institute (JGI-PGF)"/>
            <person name="Lucas S."/>
            <person name="Copeland A."/>
            <person name="Lapidus A."/>
            <person name="Bruce D."/>
            <person name="Goodwin L."/>
            <person name="Pitluck S."/>
            <person name="Kyrpides N."/>
            <person name="Mavromatis K."/>
            <person name="Pagani I."/>
            <person name="Ivanova N."/>
            <person name="Teshima H."/>
            <person name="Brettin T."/>
            <person name="Detter J.C."/>
            <person name="Han C."/>
            <person name="Tapia R."/>
            <person name="Land M."/>
            <person name="Hauser L."/>
            <person name="Markowitz V."/>
            <person name="Cheng J.-F."/>
            <person name="Hugenholtz P."/>
            <person name="Woyke T."/>
            <person name="Wu D."/>
            <person name="Spring S."/>
            <person name="Pukall R."/>
            <person name="Steenblock K."/>
            <person name="Schneider S."/>
            <person name="Klenk H.-P."/>
            <person name="Eisen J.A."/>
        </authorList>
    </citation>
    <scope>NUCLEOTIDE SEQUENCE [LARGE SCALE GENOMIC DNA]</scope>
    <source>
        <strain evidence="3">DSM 15567 / CIP 107919 / 50-1 BON</strain>
    </source>
</reference>
<protein>
    <submittedName>
        <fullName evidence="2">Glycosyl transferase family 2</fullName>
    </submittedName>
</protein>
<dbReference type="PANTHER" id="PTHR48090">
    <property type="entry name" value="UNDECAPRENYL-PHOSPHATE 4-DEOXY-4-FORMAMIDO-L-ARABINOSE TRANSFERASE-RELATED"/>
    <property type="match status" value="1"/>
</dbReference>
<dbReference type="Pfam" id="PF00535">
    <property type="entry name" value="Glycos_transf_2"/>
    <property type="match status" value="1"/>
</dbReference>
<accession>F3ZXY0</accession>
<dbReference type="KEGG" id="mas:Mahau_1458"/>
<dbReference type="InterPro" id="IPR050256">
    <property type="entry name" value="Glycosyltransferase_2"/>
</dbReference>
<dbReference type="Gene3D" id="3.90.550.10">
    <property type="entry name" value="Spore Coat Polysaccharide Biosynthesis Protein SpsA, Chain A"/>
    <property type="match status" value="1"/>
</dbReference>
<dbReference type="InterPro" id="IPR001173">
    <property type="entry name" value="Glyco_trans_2-like"/>
</dbReference>
<dbReference type="OrthoDB" id="9810303at2"/>
<dbReference type="GO" id="GO:0016740">
    <property type="term" value="F:transferase activity"/>
    <property type="evidence" value="ECO:0007669"/>
    <property type="project" value="UniProtKB-KW"/>
</dbReference>
<evidence type="ECO:0000313" key="2">
    <source>
        <dbReference type="EMBL" id="AEE96650.1"/>
    </source>
</evidence>
<gene>
    <name evidence="2" type="ordered locus">Mahau_1458</name>
</gene>